<feature type="transmembrane region" description="Helical" evidence="6">
    <location>
        <begin position="86"/>
        <end position="105"/>
    </location>
</feature>
<evidence type="ECO:0000256" key="6">
    <source>
        <dbReference type="SAM" id="Phobius"/>
    </source>
</evidence>
<evidence type="ECO:0000256" key="4">
    <source>
        <dbReference type="ARBA" id="ARBA00022989"/>
    </source>
</evidence>
<proteinExistence type="inferred from homology"/>
<dbReference type="RefSeq" id="WP_224033210.1">
    <property type="nucleotide sequence ID" value="NZ_AP024849.1"/>
</dbReference>
<dbReference type="InterPro" id="IPR012506">
    <property type="entry name" value="TMEM86B-like"/>
</dbReference>
<dbReference type="Pfam" id="PF07947">
    <property type="entry name" value="YhhN"/>
    <property type="match status" value="1"/>
</dbReference>
<evidence type="ECO:0000256" key="1">
    <source>
        <dbReference type="ARBA" id="ARBA00004141"/>
    </source>
</evidence>
<dbReference type="Proteomes" id="UP000824633">
    <property type="component" value="Chromosome"/>
</dbReference>
<accession>A0ABN6IXF9</accession>
<sequence length="239" mass="27496">MNNTQRILLVIYLPITLLILILDNIYPKENMVLYLKYTIMITLFLSAITMQKKIREQKIMALSFFFLVVADFFLVFINTIDNLKLNFSALGVIGFLFAYICLIVAYQKNFKVGKEEIIVAIPIGIIFIYVFISLQPYVKGGMFIGALIFLIVLCYMTWTSICTIFRGYFTKKSALLIAISGILMFICDIGVAFSRFHSIYSKMYVPWLANIIWTTYIPGWTLLVVVICEKNLIIGMQDK</sequence>
<feature type="transmembrane region" description="Helical" evidence="6">
    <location>
        <begin position="7"/>
        <end position="26"/>
    </location>
</feature>
<keyword evidence="4 6" id="KW-1133">Transmembrane helix</keyword>
<gene>
    <name evidence="7" type="ORF">psyc5s11_28740</name>
</gene>
<evidence type="ECO:0000256" key="5">
    <source>
        <dbReference type="ARBA" id="ARBA00023136"/>
    </source>
</evidence>
<name>A0ABN6IXF9_9CLOT</name>
<feature type="transmembrane region" description="Helical" evidence="6">
    <location>
        <begin position="140"/>
        <end position="161"/>
    </location>
</feature>
<evidence type="ECO:0000256" key="3">
    <source>
        <dbReference type="ARBA" id="ARBA00022692"/>
    </source>
</evidence>
<organism evidence="7 8">
    <name type="scientific">Clostridium gelidum</name>
    <dbReference type="NCBI Taxonomy" id="704125"/>
    <lineage>
        <taxon>Bacteria</taxon>
        <taxon>Bacillati</taxon>
        <taxon>Bacillota</taxon>
        <taxon>Clostridia</taxon>
        <taxon>Eubacteriales</taxon>
        <taxon>Clostridiaceae</taxon>
        <taxon>Clostridium</taxon>
    </lineage>
</organism>
<feature type="transmembrane region" description="Helical" evidence="6">
    <location>
        <begin position="117"/>
        <end position="134"/>
    </location>
</feature>
<comment type="subcellular location">
    <subcellularLocation>
        <location evidence="1">Membrane</location>
        <topology evidence="1">Multi-pass membrane protein</topology>
    </subcellularLocation>
</comment>
<reference evidence="8" key="1">
    <citation type="submission" date="2021-07" db="EMBL/GenBank/DDBJ databases">
        <title>Complete genome sequencing of a Clostridium isolate.</title>
        <authorList>
            <person name="Ueki A."/>
            <person name="Tonouchi A."/>
        </authorList>
    </citation>
    <scope>NUCLEOTIDE SEQUENCE [LARGE SCALE GENOMIC DNA]</scope>
    <source>
        <strain evidence="8">C5S11</strain>
    </source>
</reference>
<evidence type="ECO:0008006" key="9">
    <source>
        <dbReference type="Google" id="ProtNLM"/>
    </source>
</evidence>
<evidence type="ECO:0000256" key="2">
    <source>
        <dbReference type="ARBA" id="ARBA00007375"/>
    </source>
</evidence>
<keyword evidence="8" id="KW-1185">Reference proteome</keyword>
<keyword evidence="5 6" id="KW-0472">Membrane</keyword>
<evidence type="ECO:0000313" key="7">
    <source>
        <dbReference type="EMBL" id="BCZ46807.1"/>
    </source>
</evidence>
<feature type="transmembrane region" description="Helical" evidence="6">
    <location>
        <begin position="32"/>
        <end position="50"/>
    </location>
</feature>
<comment type="similarity">
    <text evidence="2">Belongs to the TMEM86 family.</text>
</comment>
<protein>
    <recommendedName>
        <fullName evidence="9">YhhN-like protein</fullName>
    </recommendedName>
</protein>
<feature type="transmembrane region" description="Helical" evidence="6">
    <location>
        <begin position="173"/>
        <end position="193"/>
    </location>
</feature>
<evidence type="ECO:0000313" key="8">
    <source>
        <dbReference type="Proteomes" id="UP000824633"/>
    </source>
</evidence>
<feature type="transmembrane region" description="Helical" evidence="6">
    <location>
        <begin position="205"/>
        <end position="228"/>
    </location>
</feature>
<dbReference type="EMBL" id="AP024849">
    <property type="protein sequence ID" value="BCZ46807.1"/>
    <property type="molecule type" value="Genomic_DNA"/>
</dbReference>
<keyword evidence="3 6" id="KW-0812">Transmembrane</keyword>
<feature type="transmembrane region" description="Helical" evidence="6">
    <location>
        <begin position="62"/>
        <end position="80"/>
    </location>
</feature>